<dbReference type="Proteomes" id="UP000004619">
    <property type="component" value="Unassembled WGS sequence"/>
</dbReference>
<dbReference type="STRING" id="411483.FAEPRAA2165_00989"/>
<dbReference type="AlphaFoldDB" id="C7H3X6"/>
<reference evidence="1" key="1">
    <citation type="submission" date="2009-08" db="EMBL/GenBank/DDBJ databases">
        <authorList>
            <person name="Weinstock G."/>
            <person name="Sodergren E."/>
            <person name="Clifton S."/>
            <person name="Fulton L."/>
            <person name="Fulton B."/>
            <person name="Courtney L."/>
            <person name="Fronick C."/>
            <person name="Harrison M."/>
            <person name="Strong C."/>
            <person name="Farmer C."/>
            <person name="Delahaunty K."/>
            <person name="Markovic C."/>
            <person name="Hall O."/>
            <person name="Minx P."/>
            <person name="Tomlinson C."/>
            <person name="Mitreva M."/>
            <person name="Nelson J."/>
            <person name="Hou S."/>
            <person name="Wollam A."/>
            <person name="Pepin K.H."/>
            <person name="Johnson M."/>
            <person name="Bhonagiri V."/>
            <person name="Nash W.E."/>
            <person name="Warren W."/>
            <person name="Chinwalla A."/>
            <person name="Mardis E.R."/>
            <person name="Wilson R.K."/>
        </authorList>
    </citation>
    <scope>NUCLEOTIDE SEQUENCE [LARGE SCALE GENOMIC DNA]</scope>
    <source>
        <strain evidence="1">A2-165</strain>
    </source>
</reference>
<keyword evidence="2" id="KW-1185">Reference proteome</keyword>
<dbReference type="EMBL" id="ACOP02000022">
    <property type="protein sequence ID" value="EEU97308.1"/>
    <property type="molecule type" value="Genomic_DNA"/>
</dbReference>
<organism evidence="1 2">
    <name type="scientific">Faecalibacterium duncaniae (strain DSM 17677 / JCM 31915 / A2-165)</name>
    <name type="common">Faecalibacterium prausnitzii</name>
    <dbReference type="NCBI Taxonomy" id="411483"/>
    <lineage>
        <taxon>Bacteria</taxon>
        <taxon>Bacillati</taxon>
        <taxon>Bacillota</taxon>
        <taxon>Clostridia</taxon>
        <taxon>Eubacteriales</taxon>
        <taxon>Oscillospiraceae</taxon>
        <taxon>Faecalibacterium</taxon>
    </lineage>
</organism>
<proteinExistence type="predicted"/>
<accession>C7H3X6</accession>
<comment type="caution">
    <text evidence="1">The sequence shown here is derived from an EMBL/GenBank/DDBJ whole genome shotgun (WGS) entry which is preliminary data.</text>
</comment>
<evidence type="ECO:0000313" key="1">
    <source>
        <dbReference type="EMBL" id="EEU97308.1"/>
    </source>
</evidence>
<name>C7H3X6_FAED2</name>
<dbReference type="HOGENOM" id="CLU_2355557_0_0_9"/>
<evidence type="ECO:0000313" key="2">
    <source>
        <dbReference type="Proteomes" id="UP000004619"/>
    </source>
</evidence>
<protein>
    <submittedName>
        <fullName evidence="1">Uncharacterized protein</fullName>
    </submittedName>
</protein>
<sequence length="96" mass="11218">MTGETVEWIINYLGQHEDYYIFYKNTVCPDESFFQTLVMMSPYADKKTDYLTYLHFSEGANSPDILRASDFPQAKESGCLVMRKVDMDVDDFFVSR</sequence>
<gene>
    <name evidence="1" type="ORF">FAEPRAA2165_00989</name>
</gene>